<organism evidence="2 3">
    <name type="scientific">Rhodococcus kronopolitis</name>
    <dbReference type="NCBI Taxonomy" id="1460226"/>
    <lineage>
        <taxon>Bacteria</taxon>
        <taxon>Bacillati</taxon>
        <taxon>Actinomycetota</taxon>
        <taxon>Actinomycetes</taxon>
        <taxon>Mycobacteriales</taxon>
        <taxon>Nocardiaceae</taxon>
        <taxon>Rhodococcus</taxon>
    </lineage>
</organism>
<sequence>MFRASRAVVLSLALVALVVPFATVAANADPLPEQYGTSTGIRSELTNPGGSLPGANDFECRTTAEHPRPVVLVHGTTGGQQITWGPYVPMLKNAGYCVFTLTYGAIPGPWPISAIGGMRPIEGSAREVGALVDRVLAATGAATVDIVGHSQGTIVPEYYAKVLGGQARITNYVSLAPLWLGTKALGSNRGLLDLRDVLRLPDTAFPICQACGQFAAGSTFVDTINADGTPYVKGIRYTNIGTRHDEQVVPYTQGMVPGPPGYDVTNIVVQDGCEQDDSDHVALTESKRAGYLVLNALDPAHPRAVPCE</sequence>
<dbReference type="Pfam" id="PF01674">
    <property type="entry name" value="Lipase_2"/>
    <property type="match status" value="1"/>
</dbReference>
<dbReference type="InterPro" id="IPR029058">
    <property type="entry name" value="AB_hydrolase_fold"/>
</dbReference>
<dbReference type="SUPFAM" id="SSF53474">
    <property type="entry name" value="alpha/beta-Hydrolases"/>
    <property type="match status" value="1"/>
</dbReference>
<proteinExistence type="predicted"/>
<name>A0ABV9FNU9_9NOCA</name>
<gene>
    <name evidence="2" type="ORF">ACFO6S_00500</name>
</gene>
<comment type="caution">
    <text evidence="2">The sequence shown here is derived from an EMBL/GenBank/DDBJ whole genome shotgun (WGS) entry which is preliminary data.</text>
</comment>
<evidence type="ECO:0000256" key="1">
    <source>
        <dbReference type="SAM" id="SignalP"/>
    </source>
</evidence>
<feature type="chain" id="PRO_5046320739" evidence="1">
    <location>
        <begin position="26"/>
        <end position="308"/>
    </location>
</feature>
<dbReference type="InterPro" id="IPR002918">
    <property type="entry name" value="Lipase_EstA/Esterase_EstB"/>
</dbReference>
<reference evidence="3" key="1">
    <citation type="journal article" date="2019" name="Int. J. Syst. Evol. Microbiol.">
        <title>The Global Catalogue of Microorganisms (GCM) 10K type strain sequencing project: providing services to taxonomists for standard genome sequencing and annotation.</title>
        <authorList>
            <consortium name="The Broad Institute Genomics Platform"/>
            <consortium name="The Broad Institute Genome Sequencing Center for Infectious Disease"/>
            <person name="Wu L."/>
            <person name="Ma J."/>
        </authorList>
    </citation>
    <scope>NUCLEOTIDE SEQUENCE [LARGE SCALE GENOMIC DNA]</scope>
    <source>
        <strain evidence="3">CCUG 54520</strain>
    </source>
</reference>
<dbReference type="Gene3D" id="3.40.50.1820">
    <property type="entry name" value="alpha/beta hydrolase"/>
    <property type="match status" value="1"/>
</dbReference>
<keyword evidence="3" id="KW-1185">Reference proteome</keyword>
<protein>
    <submittedName>
        <fullName evidence="2">Esterase/lipase family protein</fullName>
    </submittedName>
</protein>
<dbReference type="RefSeq" id="WP_378413115.1">
    <property type="nucleotide sequence ID" value="NZ_JBHSFO010000001.1"/>
</dbReference>
<evidence type="ECO:0000313" key="3">
    <source>
        <dbReference type="Proteomes" id="UP001595914"/>
    </source>
</evidence>
<accession>A0ABV9FNU9</accession>
<dbReference type="EMBL" id="JBHSFO010000001">
    <property type="protein sequence ID" value="MFC4602167.1"/>
    <property type="molecule type" value="Genomic_DNA"/>
</dbReference>
<evidence type="ECO:0000313" key="2">
    <source>
        <dbReference type="EMBL" id="MFC4602167.1"/>
    </source>
</evidence>
<feature type="signal peptide" evidence="1">
    <location>
        <begin position="1"/>
        <end position="25"/>
    </location>
</feature>
<keyword evidence="1" id="KW-0732">Signal</keyword>
<dbReference type="PANTHER" id="PTHR32015:SF1">
    <property type="entry name" value="LIPASE"/>
    <property type="match status" value="1"/>
</dbReference>
<dbReference type="PANTHER" id="PTHR32015">
    <property type="entry name" value="FASTING INDUCED LIPASE"/>
    <property type="match status" value="1"/>
</dbReference>
<dbReference type="Proteomes" id="UP001595914">
    <property type="component" value="Unassembled WGS sequence"/>
</dbReference>